<dbReference type="InterPro" id="IPR045864">
    <property type="entry name" value="aa-tRNA-synth_II/BPL/LPL"/>
</dbReference>
<keyword evidence="5" id="KW-0030">Aminoacyl-tRNA synthetase</keyword>
<evidence type="ECO:0000256" key="1">
    <source>
        <dbReference type="ARBA" id="ARBA00022598"/>
    </source>
</evidence>
<reference evidence="8" key="1">
    <citation type="submission" date="2017-02" db="UniProtKB">
        <authorList>
            <consortium name="WormBaseParasite"/>
        </authorList>
    </citation>
    <scope>IDENTIFICATION</scope>
</reference>
<evidence type="ECO:0000256" key="2">
    <source>
        <dbReference type="ARBA" id="ARBA00022741"/>
    </source>
</evidence>
<dbReference type="Gene3D" id="3.30.930.10">
    <property type="entry name" value="Bira Bifunctional Protein, Domain 2"/>
    <property type="match status" value="2"/>
</dbReference>
<dbReference type="AlphaFoldDB" id="A0A0M3I244"/>
<dbReference type="SUPFAM" id="SSF55681">
    <property type="entry name" value="Class II aaRS and biotin synthetases"/>
    <property type="match status" value="1"/>
</dbReference>
<dbReference type="GO" id="GO:0006422">
    <property type="term" value="P:aspartyl-tRNA aminoacylation"/>
    <property type="evidence" value="ECO:0007669"/>
    <property type="project" value="TreeGrafter"/>
</dbReference>
<evidence type="ECO:0000313" key="7">
    <source>
        <dbReference type="Proteomes" id="UP000036681"/>
    </source>
</evidence>
<sequence length="592" mass="67820">MLTQRLLRWSFGWPKQILHLRSATNDYTMRTHTCGELRIHHKGHTATIFGWLSFKRMNRFLVLRDAYGSVQVRIPESRKDLLEAADKANYESALKVTGVVADRGSNRNPNMKTGDIEIVVDDLEVLNNAPNQLPYSLRTESESIEETRLRYRYLDLRSNRMQQALRLRSEVAHLMRKFLIEIANFVETPTLFRRTPGGASEFIVPAPKPNLGKFYSLPQSPQQFKQLLMCGGLDRYYQIARCYRDEGSKLDRQPEFTQVDVELSFTTQNDVMQLIEDLIIQSWPKELKNMMPSAPFKRLSFAEAYRLYGIDKPDLRIPWTIIDCTERLMFLNSSNVEKFVARLFIAKGLAKRITRANRAEWKRLIEMNIKGQEYHIEEEDAVVASWGDDKGVQWTLGQLRHLIAEKAGLRATPRFDFVWITDFPLFIRNDDGQLESAHHPFTAPIPEHERLIFEPDQIENITAQHYDLVLNGVELGGGSIRIHNANVQRYVIERILGESAENLNHLLEALSFGAPPHGGFALGLDRYIALLLGKGDSSVGIRDVIAFPKSKEGRDLMSDCPAEPLEEQLQRYGISVRRQAADKEKEVVAVGT</sequence>
<evidence type="ECO:0000256" key="5">
    <source>
        <dbReference type="ARBA" id="ARBA00023146"/>
    </source>
</evidence>
<dbReference type="InterPro" id="IPR047089">
    <property type="entry name" value="Asp-tRNA-ligase_1_N"/>
</dbReference>
<dbReference type="Proteomes" id="UP000036681">
    <property type="component" value="Unplaced"/>
</dbReference>
<proteinExistence type="inferred from homology"/>
<dbReference type="GO" id="GO:0005524">
    <property type="term" value="F:ATP binding"/>
    <property type="evidence" value="ECO:0007669"/>
    <property type="project" value="UniProtKB-KW"/>
</dbReference>
<dbReference type="GO" id="GO:0003676">
    <property type="term" value="F:nucleic acid binding"/>
    <property type="evidence" value="ECO:0007669"/>
    <property type="project" value="InterPro"/>
</dbReference>
<dbReference type="InterPro" id="IPR006195">
    <property type="entry name" value="aa-tRNA-synth_II"/>
</dbReference>
<dbReference type="InterPro" id="IPR004524">
    <property type="entry name" value="Asp-tRNA-ligase_1"/>
</dbReference>
<evidence type="ECO:0000256" key="3">
    <source>
        <dbReference type="ARBA" id="ARBA00022840"/>
    </source>
</evidence>
<dbReference type="PANTHER" id="PTHR22594:SF5">
    <property type="entry name" value="ASPARTATE--TRNA LIGASE, MITOCHONDRIAL"/>
    <property type="match status" value="1"/>
</dbReference>
<dbReference type="SUPFAM" id="SSF50249">
    <property type="entry name" value="Nucleic acid-binding proteins"/>
    <property type="match status" value="1"/>
</dbReference>
<keyword evidence="2" id="KW-0547">Nucleotide-binding</keyword>
<dbReference type="Pfam" id="PF00152">
    <property type="entry name" value="tRNA-synt_2"/>
    <property type="match status" value="1"/>
</dbReference>
<keyword evidence="7" id="KW-1185">Reference proteome</keyword>
<dbReference type="GO" id="GO:0004815">
    <property type="term" value="F:aspartate-tRNA ligase activity"/>
    <property type="evidence" value="ECO:0007669"/>
    <property type="project" value="TreeGrafter"/>
</dbReference>
<dbReference type="InterPro" id="IPR004364">
    <property type="entry name" value="Aa-tRNA-synt_II"/>
</dbReference>
<accession>A0A0M3I244</accession>
<dbReference type="PRINTS" id="PR01042">
    <property type="entry name" value="TRNASYNTHASP"/>
</dbReference>
<name>A0A0M3I244_ASCLU</name>
<dbReference type="GO" id="GO:0005739">
    <property type="term" value="C:mitochondrion"/>
    <property type="evidence" value="ECO:0007669"/>
    <property type="project" value="TreeGrafter"/>
</dbReference>
<evidence type="ECO:0000313" key="8">
    <source>
        <dbReference type="WBParaSite" id="ALUE_0001048001-mRNA-1"/>
    </source>
</evidence>
<dbReference type="Gene3D" id="2.40.50.140">
    <property type="entry name" value="Nucleic acid-binding proteins"/>
    <property type="match status" value="1"/>
</dbReference>
<dbReference type="PROSITE" id="PS50862">
    <property type="entry name" value="AA_TRNA_LIGASE_II"/>
    <property type="match status" value="1"/>
</dbReference>
<organism evidence="7 8">
    <name type="scientific">Ascaris lumbricoides</name>
    <name type="common">Giant roundworm</name>
    <dbReference type="NCBI Taxonomy" id="6252"/>
    <lineage>
        <taxon>Eukaryota</taxon>
        <taxon>Metazoa</taxon>
        <taxon>Ecdysozoa</taxon>
        <taxon>Nematoda</taxon>
        <taxon>Chromadorea</taxon>
        <taxon>Rhabditida</taxon>
        <taxon>Spirurina</taxon>
        <taxon>Ascaridomorpha</taxon>
        <taxon>Ascaridoidea</taxon>
        <taxon>Ascarididae</taxon>
        <taxon>Ascaris</taxon>
    </lineage>
</organism>
<dbReference type="Pfam" id="PF01336">
    <property type="entry name" value="tRNA_anti-codon"/>
    <property type="match status" value="1"/>
</dbReference>
<protein>
    <submittedName>
        <fullName evidence="8">AA_TRNA_LIGASE_II domain-containing protein</fullName>
    </submittedName>
</protein>
<dbReference type="CDD" id="cd04317">
    <property type="entry name" value="EcAspRS_like_N"/>
    <property type="match status" value="1"/>
</dbReference>
<dbReference type="InterPro" id="IPR004365">
    <property type="entry name" value="NA-bd_OB_tRNA"/>
</dbReference>
<feature type="domain" description="Aminoacyl-transfer RNA synthetases class-II family profile" evidence="6">
    <location>
        <begin position="235"/>
        <end position="548"/>
    </location>
</feature>
<dbReference type="PANTHER" id="PTHR22594">
    <property type="entry name" value="ASPARTYL/LYSYL-TRNA SYNTHETASE"/>
    <property type="match status" value="1"/>
</dbReference>
<keyword evidence="3" id="KW-0067">ATP-binding</keyword>
<keyword evidence="1" id="KW-0436">Ligase</keyword>
<dbReference type="HAMAP" id="MF_00044">
    <property type="entry name" value="Asp_tRNA_synth_type1"/>
    <property type="match status" value="1"/>
</dbReference>
<dbReference type="InterPro" id="IPR012340">
    <property type="entry name" value="NA-bd_OB-fold"/>
</dbReference>
<evidence type="ECO:0000256" key="4">
    <source>
        <dbReference type="ARBA" id="ARBA00022917"/>
    </source>
</evidence>
<keyword evidence="4" id="KW-0648">Protein biosynthesis</keyword>
<dbReference type="InterPro" id="IPR002312">
    <property type="entry name" value="Asp/Asn-tRNA-synth_IIb"/>
</dbReference>
<dbReference type="WBParaSite" id="ALUE_0001048001-mRNA-1">
    <property type="protein sequence ID" value="ALUE_0001048001-mRNA-1"/>
    <property type="gene ID" value="ALUE_0001048001"/>
</dbReference>
<evidence type="ECO:0000259" key="6">
    <source>
        <dbReference type="PROSITE" id="PS50862"/>
    </source>
</evidence>